<dbReference type="GO" id="GO:0003677">
    <property type="term" value="F:DNA binding"/>
    <property type="evidence" value="ECO:0007669"/>
    <property type="project" value="InterPro"/>
</dbReference>
<name>A0A0M9CHU1_9FLAO</name>
<dbReference type="InterPro" id="IPR039425">
    <property type="entry name" value="RNA_pol_sigma-70-like"/>
</dbReference>
<evidence type="ECO:0000259" key="5">
    <source>
        <dbReference type="Pfam" id="PF04542"/>
    </source>
</evidence>
<dbReference type="Pfam" id="PF04542">
    <property type="entry name" value="Sigma70_r2"/>
    <property type="match status" value="1"/>
</dbReference>
<dbReference type="RefSeq" id="WP_053974905.1">
    <property type="nucleotide sequence ID" value="NZ_FNUE01000002.1"/>
</dbReference>
<evidence type="ECO:0000313" key="10">
    <source>
        <dbReference type="Proteomes" id="UP000183071"/>
    </source>
</evidence>
<evidence type="ECO:0000313" key="7">
    <source>
        <dbReference type="EMBL" id="KOY52832.1"/>
    </source>
</evidence>
<keyword evidence="3" id="KW-0731">Sigma factor</keyword>
<dbReference type="CDD" id="cd06171">
    <property type="entry name" value="Sigma70_r4"/>
    <property type="match status" value="1"/>
</dbReference>
<keyword evidence="2" id="KW-0805">Transcription regulation</keyword>
<organism evidence="7 9">
    <name type="scientific">Polaribacter dokdonensis DSW-5</name>
    <dbReference type="NCBI Taxonomy" id="1300348"/>
    <lineage>
        <taxon>Bacteria</taxon>
        <taxon>Pseudomonadati</taxon>
        <taxon>Bacteroidota</taxon>
        <taxon>Flavobacteriia</taxon>
        <taxon>Flavobacteriales</taxon>
        <taxon>Flavobacteriaceae</taxon>
    </lineage>
</organism>
<reference evidence="8 10" key="2">
    <citation type="submission" date="2016-10" db="EMBL/GenBank/DDBJ databases">
        <authorList>
            <person name="Varghese N."/>
            <person name="Submissions S."/>
        </authorList>
    </citation>
    <scope>NUCLEOTIDE SEQUENCE [LARGE SCALE GENOMIC DNA]</scope>
    <source>
        <strain evidence="8 10">DSW-5</strain>
    </source>
</reference>
<dbReference type="OrthoDB" id="1160671at2"/>
<dbReference type="EMBL" id="LGBR01000001">
    <property type="protein sequence ID" value="KOY52832.1"/>
    <property type="molecule type" value="Genomic_DNA"/>
</dbReference>
<feature type="domain" description="RNA polymerase sigma-70 region 2" evidence="5">
    <location>
        <begin position="26"/>
        <end position="92"/>
    </location>
</feature>
<evidence type="ECO:0000313" key="9">
    <source>
        <dbReference type="Proteomes" id="UP000037716"/>
    </source>
</evidence>
<dbReference type="AlphaFoldDB" id="A0A0M9CHU1"/>
<dbReference type="STRING" id="1300348.I602_2392"/>
<sequence length="185" mass="21733">MKPTKQLHQTIIDQCKCNDAKAQMQLYNLYSKGMFVVAVRYMKDKCLAEDVMQDAFIKAFKNIESYKNEVTFGAWLKRIVINQCIDCLKRKKLELVSINEEFTGNIESENWNFESDVCIDLIVTKINELKEKYRLVLSLYLLEGYDHQEISQVLNISENTSRTHLLRGKRILREELKSTSYAARY</sequence>
<dbReference type="Gene3D" id="1.10.10.10">
    <property type="entry name" value="Winged helix-like DNA-binding domain superfamily/Winged helix DNA-binding domain"/>
    <property type="match status" value="1"/>
</dbReference>
<evidence type="ECO:0000256" key="4">
    <source>
        <dbReference type="ARBA" id="ARBA00023163"/>
    </source>
</evidence>
<dbReference type="PATRIC" id="fig|1300348.6.peg.2393"/>
<dbReference type="InterPro" id="IPR014284">
    <property type="entry name" value="RNA_pol_sigma-70_dom"/>
</dbReference>
<comment type="similarity">
    <text evidence="1">Belongs to the sigma-70 factor family. ECF subfamily.</text>
</comment>
<dbReference type="PANTHER" id="PTHR43133:SF46">
    <property type="entry name" value="RNA POLYMERASE SIGMA-70 FACTOR ECF SUBFAMILY"/>
    <property type="match status" value="1"/>
</dbReference>
<dbReference type="SUPFAM" id="SSF88659">
    <property type="entry name" value="Sigma3 and sigma4 domains of RNA polymerase sigma factors"/>
    <property type="match status" value="1"/>
</dbReference>
<keyword evidence="4" id="KW-0804">Transcription</keyword>
<dbReference type="PANTHER" id="PTHR43133">
    <property type="entry name" value="RNA POLYMERASE ECF-TYPE SIGMA FACTO"/>
    <property type="match status" value="1"/>
</dbReference>
<dbReference type="SUPFAM" id="SSF88946">
    <property type="entry name" value="Sigma2 domain of RNA polymerase sigma factors"/>
    <property type="match status" value="1"/>
</dbReference>
<dbReference type="Gene3D" id="1.10.1740.10">
    <property type="match status" value="1"/>
</dbReference>
<dbReference type="EMBL" id="FNUE01000002">
    <property type="protein sequence ID" value="SEE53095.1"/>
    <property type="molecule type" value="Genomic_DNA"/>
</dbReference>
<proteinExistence type="inferred from homology"/>
<comment type="caution">
    <text evidence="7">The sequence shown here is derived from an EMBL/GenBank/DDBJ whole genome shotgun (WGS) entry which is preliminary data.</text>
</comment>
<evidence type="ECO:0000313" key="8">
    <source>
        <dbReference type="EMBL" id="SEE53095.1"/>
    </source>
</evidence>
<evidence type="ECO:0000259" key="6">
    <source>
        <dbReference type="Pfam" id="PF08281"/>
    </source>
</evidence>
<feature type="domain" description="RNA polymerase sigma factor 70 region 4 type 2" evidence="6">
    <location>
        <begin position="121"/>
        <end position="170"/>
    </location>
</feature>
<dbReference type="Proteomes" id="UP000183071">
    <property type="component" value="Unassembled WGS sequence"/>
</dbReference>
<dbReference type="InterPro" id="IPR013325">
    <property type="entry name" value="RNA_pol_sigma_r2"/>
</dbReference>
<reference evidence="7 9" key="1">
    <citation type="submission" date="2015-07" db="EMBL/GenBank/DDBJ databases">
        <title>Genome of Polaribacter dokdonenesis DSW-5, isolated from seawater off Dokdo in Korea.</title>
        <authorList>
            <person name="Yoon K."/>
            <person name="Song J.Y."/>
            <person name="Kim J.F."/>
        </authorList>
    </citation>
    <scope>NUCLEOTIDE SEQUENCE [LARGE SCALE GENOMIC DNA]</scope>
    <source>
        <strain evidence="7 9">DSW-5</strain>
    </source>
</reference>
<dbReference type="InterPro" id="IPR013249">
    <property type="entry name" value="RNA_pol_sigma70_r4_t2"/>
</dbReference>
<evidence type="ECO:0000256" key="1">
    <source>
        <dbReference type="ARBA" id="ARBA00010641"/>
    </source>
</evidence>
<evidence type="ECO:0000256" key="3">
    <source>
        <dbReference type="ARBA" id="ARBA00023082"/>
    </source>
</evidence>
<keyword evidence="10" id="KW-1185">Reference proteome</keyword>
<dbReference type="Proteomes" id="UP000037716">
    <property type="component" value="Unassembled WGS sequence"/>
</dbReference>
<gene>
    <name evidence="7" type="ORF">I602_2392</name>
    <name evidence="8" type="ORF">SAMN05444353_2167</name>
</gene>
<dbReference type="GO" id="GO:0006352">
    <property type="term" value="P:DNA-templated transcription initiation"/>
    <property type="evidence" value="ECO:0007669"/>
    <property type="project" value="InterPro"/>
</dbReference>
<dbReference type="NCBIfam" id="TIGR02937">
    <property type="entry name" value="sigma70-ECF"/>
    <property type="match status" value="1"/>
</dbReference>
<dbReference type="GO" id="GO:0016987">
    <property type="term" value="F:sigma factor activity"/>
    <property type="evidence" value="ECO:0007669"/>
    <property type="project" value="UniProtKB-KW"/>
</dbReference>
<dbReference type="Pfam" id="PF08281">
    <property type="entry name" value="Sigma70_r4_2"/>
    <property type="match status" value="1"/>
</dbReference>
<dbReference type="InterPro" id="IPR013324">
    <property type="entry name" value="RNA_pol_sigma_r3/r4-like"/>
</dbReference>
<protein>
    <submittedName>
        <fullName evidence="7 8">RNA polymerase sigma-70 factor</fullName>
    </submittedName>
</protein>
<dbReference type="InterPro" id="IPR036388">
    <property type="entry name" value="WH-like_DNA-bd_sf"/>
</dbReference>
<accession>A0A0M9CHU1</accession>
<dbReference type="InterPro" id="IPR007627">
    <property type="entry name" value="RNA_pol_sigma70_r2"/>
</dbReference>
<evidence type="ECO:0000256" key="2">
    <source>
        <dbReference type="ARBA" id="ARBA00023015"/>
    </source>
</evidence>